<evidence type="ECO:0000313" key="8">
    <source>
        <dbReference type="Proteomes" id="UP000323337"/>
    </source>
</evidence>
<reference evidence="7 8" key="1">
    <citation type="submission" date="2019-08" db="EMBL/GenBank/DDBJ databases">
        <title>Genomic characterization of a novel candidate phylum (ARYD3) from a high temperature, high salinity tertiary oil reservoir in north central Oklahoma, USA.</title>
        <authorList>
            <person name="Youssef N.H."/>
            <person name="Yadav A."/>
            <person name="Elshahed M.S."/>
        </authorList>
    </citation>
    <scope>NUCLEOTIDE SEQUENCE [LARGE SCALE GENOMIC DNA]</scope>
    <source>
        <strain evidence="7">ARYD1</strain>
    </source>
</reference>
<keyword evidence="3" id="KW-0731">Sigma factor</keyword>
<dbReference type="RefSeq" id="WP_303700979.1">
    <property type="nucleotide sequence ID" value="NZ_VSIV01000136.1"/>
</dbReference>
<evidence type="ECO:0000256" key="1">
    <source>
        <dbReference type="ARBA" id="ARBA00007788"/>
    </source>
</evidence>
<dbReference type="FunFam" id="1.10.601.10:FF:000001">
    <property type="entry name" value="RNA polymerase sigma factor SigA"/>
    <property type="match status" value="1"/>
</dbReference>
<organism evidence="7 8">
    <name type="scientific">Flexistipes sinusarabici</name>
    <dbReference type="NCBI Taxonomy" id="2352"/>
    <lineage>
        <taxon>Bacteria</taxon>
        <taxon>Pseudomonadati</taxon>
        <taxon>Deferribacterota</taxon>
        <taxon>Deferribacteres</taxon>
        <taxon>Deferribacterales</taxon>
        <taxon>Flexistipitaceae</taxon>
        <taxon>Flexistipes</taxon>
    </lineage>
</organism>
<dbReference type="GO" id="GO:0003677">
    <property type="term" value="F:DNA binding"/>
    <property type="evidence" value="ECO:0007669"/>
    <property type="project" value="UniProtKB-KW"/>
</dbReference>
<gene>
    <name evidence="7" type="ORF">FXF49_05855</name>
</gene>
<proteinExistence type="inferred from homology"/>
<protein>
    <submittedName>
        <fullName evidence="7">Sigma-70 family RNA polymerase sigma factor</fullName>
    </submittedName>
</protein>
<dbReference type="AlphaFoldDB" id="A0A5D0MIM2"/>
<accession>A0A5D0MIM2</accession>
<sequence length="310" mass="35945">MSEDFYDEVINKKDKEEIQEEAEEKKRSKELPGFEMEVFRIYLNEVSKYPVLSRTEEKRTAEAAQNGDETAKEFMIKCNLRLVISIAKKYINRGMSLTDLVEEGNIGLIKAVEKFDHTKGFKFSTYATWWIRQAMERSLINQCRMVRIPVHMTENINKVLKTQSELQRKLGREPTTLELSTACKMPLSTLKKVYDAMKQDTSLDSPIGEDENGSLHELISDDEQSVDPYVIIENMSKKSLIMRWLDCLNETEKHIIIKRYGLDESEPETLETIGNSLGITRERVRQIEKRVLGKLKNLISTKNIDVEEIL</sequence>
<dbReference type="GO" id="GO:0006352">
    <property type="term" value="P:DNA-templated transcription initiation"/>
    <property type="evidence" value="ECO:0007669"/>
    <property type="project" value="InterPro"/>
</dbReference>
<dbReference type="Pfam" id="PF04542">
    <property type="entry name" value="Sigma70_r2"/>
    <property type="match status" value="1"/>
</dbReference>
<comment type="caution">
    <text evidence="7">The sequence shown here is derived from an EMBL/GenBank/DDBJ whole genome shotgun (WGS) entry which is preliminary data.</text>
</comment>
<dbReference type="Gene3D" id="1.10.10.10">
    <property type="entry name" value="Winged helix-like DNA-binding domain superfamily/Winged helix DNA-binding domain"/>
    <property type="match status" value="2"/>
</dbReference>
<comment type="similarity">
    <text evidence="1">Belongs to the sigma-70 factor family.</text>
</comment>
<dbReference type="Pfam" id="PF04539">
    <property type="entry name" value="Sigma70_r3"/>
    <property type="match status" value="1"/>
</dbReference>
<dbReference type="EMBL" id="VSIV01000136">
    <property type="protein sequence ID" value="TYB33527.1"/>
    <property type="molecule type" value="Genomic_DNA"/>
</dbReference>
<dbReference type="InterPro" id="IPR007630">
    <property type="entry name" value="RNA_pol_sigma70_r4"/>
</dbReference>
<dbReference type="InterPro" id="IPR013324">
    <property type="entry name" value="RNA_pol_sigma_r3/r4-like"/>
</dbReference>
<dbReference type="InterPro" id="IPR007624">
    <property type="entry name" value="RNA_pol_sigma70_r3"/>
</dbReference>
<dbReference type="InterPro" id="IPR036388">
    <property type="entry name" value="WH-like_DNA-bd_sf"/>
</dbReference>
<evidence type="ECO:0000259" key="6">
    <source>
        <dbReference type="PROSITE" id="PS00715"/>
    </source>
</evidence>
<dbReference type="InterPro" id="IPR009042">
    <property type="entry name" value="RNA_pol_sigma70_r1_2"/>
</dbReference>
<dbReference type="InterPro" id="IPR000943">
    <property type="entry name" value="RNA_pol_sigma70"/>
</dbReference>
<dbReference type="SUPFAM" id="SSF88659">
    <property type="entry name" value="Sigma3 and sigma4 domains of RNA polymerase sigma factors"/>
    <property type="match status" value="2"/>
</dbReference>
<keyword evidence="5" id="KW-0804">Transcription</keyword>
<dbReference type="Pfam" id="PF00140">
    <property type="entry name" value="Sigma70_r1_2"/>
    <property type="match status" value="1"/>
</dbReference>
<dbReference type="CDD" id="cd06171">
    <property type="entry name" value="Sigma70_r4"/>
    <property type="match status" value="1"/>
</dbReference>
<dbReference type="PANTHER" id="PTHR30603:SF60">
    <property type="entry name" value="RNA POLYMERASE SIGMA FACTOR RPOD"/>
    <property type="match status" value="1"/>
</dbReference>
<dbReference type="PRINTS" id="PR00046">
    <property type="entry name" value="SIGMA70FCT"/>
</dbReference>
<evidence type="ECO:0000256" key="5">
    <source>
        <dbReference type="ARBA" id="ARBA00023163"/>
    </source>
</evidence>
<evidence type="ECO:0000256" key="3">
    <source>
        <dbReference type="ARBA" id="ARBA00023082"/>
    </source>
</evidence>
<dbReference type="InterPro" id="IPR013325">
    <property type="entry name" value="RNA_pol_sigma_r2"/>
</dbReference>
<feature type="domain" description="RNA polymerase sigma-70" evidence="6">
    <location>
        <begin position="99"/>
        <end position="112"/>
    </location>
</feature>
<dbReference type="GO" id="GO:0016987">
    <property type="term" value="F:sigma factor activity"/>
    <property type="evidence" value="ECO:0007669"/>
    <property type="project" value="UniProtKB-KW"/>
</dbReference>
<dbReference type="NCBIfam" id="TIGR02937">
    <property type="entry name" value="sigma70-ECF"/>
    <property type="match status" value="1"/>
</dbReference>
<dbReference type="Pfam" id="PF04545">
    <property type="entry name" value="Sigma70_r4"/>
    <property type="match status" value="1"/>
</dbReference>
<dbReference type="Proteomes" id="UP000323337">
    <property type="component" value="Unassembled WGS sequence"/>
</dbReference>
<keyword evidence="4" id="KW-0238">DNA-binding</keyword>
<name>A0A5D0MIM2_FLESI</name>
<dbReference type="PROSITE" id="PS00715">
    <property type="entry name" value="SIGMA70_1"/>
    <property type="match status" value="1"/>
</dbReference>
<dbReference type="InterPro" id="IPR007627">
    <property type="entry name" value="RNA_pol_sigma70_r2"/>
</dbReference>
<dbReference type="SUPFAM" id="SSF88946">
    <property type="entry name" value="Sigma2 domain of RNA polymerase sigma factors"/>
    <property type="match status" value="1"/>
</dbReference>
<evidence type="ECO:0000256" key="4">
    <source>
        <dbReference type="ARBA" id="ARBA00023125"/>
    </source>
</evidence>
<keyword evidence="2" id="KW-0805">Transcription regulation</keyword>
<dbReference type="InterPro" id="IPR050239">
    <property type="entry name" value="Sigma-70_RNA_pol_init_factors"/>
</dbReference>
<evidence type="ECO:0000313" key="7">
    <source>
        <dbReference type="EMBL" id="TYB33527.1"/>
    </source>
</evidence>
<dbReference type="InterPro" id="IPR014284">
    <property type="entry name" value="RNA_pol_sigma-70_dom"/>
</dbReference>
<dbReference type="Gene3D" id="1.10.601.10">
    <property type="entry name" value="RNA Polymerase Primary Sigma Factor"/>
    <property type="match status" value="1"/>
</dbReference>
<dbReference type="PANTHER" id="PTHR30603">
    <property type="entry name" value="RNA POLYMERASE SIGMA FACTOR RPO"/>
    <property type="match status" value="1"/>
</dbReference>
<evidence type="ECO:0000256" key="2">
    <source>
        <dbReference type="ARBA" id="ARBA00023015"/>
    </source>
</evidence>